<sequence>MPVNFNSSLLPPTLRGIASVDQYGIPRFWATIWIDVLKPTMESSTRRKHLTALDRLYEACNRQRGREPGPLDRRG</sequence>
<dbReference type="Proteomes" id="UP001172630">
    <property type="component" value="Unassembled WGS sequence"/>
</dbReference>
<organism evidence="1 2">
    <name type="scientific">Rhizobium calliandrae</name>
    <dbReference type="NCBI Taxonomy" id="1312182"/>
    <lineage>
        <taxon>Bacteria</taxon>
        <taxon>Pseudomonadati</taxon>
        <taxon>Pseudomonadota</taxon>
        <taxon>Alphaproteobacteria</taxon>
        <taxon>Hyphomicrobiales</taxon>
        <taxon>Rhizobiaceae</taxon>
        <taxon>Rhizobium/Agrobacterium group</taxon>
        <taxon>Rhizobium</taxon>
    </lineage>
</organism>
<dbReference type="EMBL" id="JARFYN010000040">
    <property type="protein sequence ID" value="MDL2408896.1"/>
    <property type="molecule type" value="Genomic_DNA"/>
</dbReference>
<dbReference type="RefSeq" id="WP_285882341.1">
    <property type="nucleotide sequence ID" value="NZ_JARFYN010000040.1"/>
</dbReference>
<protein>
    <submittedName>
        <fullName evidence="1">Uncharacterized protein</fullName>
    </submittedName>
</protein>
<keyword evidence="2" id="KW-1185">Reference proteome</keyword>
<reference evidence="1" key="1">
    <citation type="submission" date="2023-06" db="EMBL/GenBank/DDBJ databases">
        <title>Phylogenetic Diversity of Rhizobium strains.</title>
        <authorList>
            <person name="Moura F.T."/>
            <person name="Helene L.C.F."/>
            <person name="Hungria M."/>
        </authorList>
    </citation>
    <scope>NUCLEOTIDE SEQUENCE</scope>
    <source>
        <strain evidence="1">CCGE524</strain>
    </source>
</reference>
<evidence type="ECO:0000313" key="2">
    <source>
        <dbReference type="Proteomes" id="UP001172630"/>
    </source>
</evidence>
<gene>
    <name evidence="1" type="ORF">PY650_25310</name>
</gene>
<comment type="caution">
    <text evidence="1">The sequence shown here is derived from an EMBL/GenBank/DDBJ whole genome shotgun (WGS) entry which is preliminary data.</text>
</comment>
<accession>A0ABT7KKF2</accession>
<proteinExistence type="predicted"/>
<name>A0ABT7KKF2_9HYPH</name>
<evidence type="ECO:0000313" key="1">
    <source>
        <dbReference type="EMBL" id="MDL2408896.1"/>
    </source>
</evidence>